<feature type="compositionally biased region" description="Low complexity" evidence="1">
    <location>
        <begin position="197"/>
        <end position="207"/>
    </location>
</feature>
<dbReference type="EMBL" id="AAMD01000014">
    <property type="protein sequence ID" value="EAU68646.1"/>
    <property type="molecule type" value="Genomic_DNA"/>
</dbReference>
<feature type="region of interest" description="Disordered" evidence="1">
    <location>
        <begin position="435"/>
        <end position="473"/>
    </location>
</feature>
<protein>
    <submittedName>
        <fullName evidence="2">Uncharacterized protein</fullName>
    </submittedName>
</protein>
<comment type="caution">
    <text evidence="2">The sequence shown here is derived from an EMBL/GenBank/DDBJ whole genome shotgun (WGS) entry which is preliminary data.</text>
</comment>
<gene>
    <name evidence="2" type="ORF">STIAU_6047</name>
</gene>
<feature type="compositionally biased region" description="Polar residues" evidence="1">
    <location>
        <begin position="464"/>
        <end position="473"/>
    </location>
</feature>
<sequence length="473" mass="51298">MLGLPLAQQQQVERLGLAQQQHESQQQGQHGHPHRLPGSTAQAPQVPEGDGPELGIGGDVGEQADARPRPGVDGNARQQYPRRVRAARGHSQFVRQQRGAERAHEGRGRDGHPVQRPQVMGQHRVEDDGCHGPQRRARGCAQKPRLHDGVAEQGLQGRPTHRQQRAHEGAQQQPRQPDVQDDGLLDRFQLVAGLAPQGLQQGPQQGLGRHGDGTHGERRQRDPEQQDEQDPPRPSRARSQAPEPPADPRGHGARRSHRAPGCTGWNASASRVTACPIPGPSAMKWPSSSVTTRQFFRMASAGRRARPSTPPTVFTVLTGTRRMSGAASTTASAVSALWPSKPWMAFTPPDSRSSVSTAVCWPETMSAPAPRAWMASTLGRFPPSRGASREATRASSSSNAWERARPCSSRPIRRATSWSWCRVASTVGSLAKMTTSMPDWRSCSSTVGGPASFEAKSREAPSDSRPSAESTRW</sequence>
<dbReference type="AlphaFoldDB" id="Q09A80"/>
<feature type="compositionally biased region" description="Basic and acidic residues" evidence="1">
    <location>
        <begin position="209"/>
        <end position="224"/>
    </location>
</feature>
<feature type="region of interest" description="Disordered" evidence="1">
    <location>
        <begin position="1"/>
        <end position="180"/>
    </location>
</feature>
<evidence type="ECO:0000313" key="2">
    <source>
        <dbReference type="EMBL" id="EAU68646.1"/>
    </source>
</evidence>
<organism evidence="2 3">
    <name type="scientific">Stigmatella aurantiaca (strain DW4/3-1)</name>
    <dbReference type="NCBI Taxonomy" id="378806"/>
    <lineage>
        <taxon>Bacteria</taxon>
        <taxon>Pseudomonadati</taxon>
        <taxon>Myxococcota</taxon>
        <taxon>Myxococcia</taxon>
        <taxon>Myxococcales</taxon>
        <taxon>Cystobacterineae</taxon>
        <taxon>Archangiaceae</taxon>
        <taxon>Stigmatella</taxon>
    </lineage>
</organism>
<evidence type="ECO:0000256" key="1">
    <source>
        <dbReference type="SAM" id="MobiDB-lite"/>
    </source>
</evidence>
<reference evidence="2 3" key="1">
    <citation type="submission" date="2006-04" db="EMBL/GenBank/DDBJ databases">
        <authorList>
            <person name="Nierman W.C."/>
        </authorList>
    </citation>
    <scope>NUCLEOTIDE SEQUENCE [LARGE SCALE GENOMIC DNA]</scope>
    <source>
        <strain evidence="2 3">DW4/3-1</strain>
    </source>
</reference>
<proteinExistence type="predicted"/>
<feature type="region of interest" description="Disordered" evidence="1">
    <location>
        <begin position="197"/>
        <end position="265"/>
    </location>
</feature>
<evidence type="ECO:0000313" key="3">
    <source>
        <dbReference type="Proteomes" id="UP000032702"/>
    </source>
</evidence>
<feature type="compositionally biased region" description="Low complexity" evidence="1">
    <location>
        <begin position="19"/>
        <end position="30"/>
    </location>
</feature>
<dbReference type="Proteomes" id="UP000032702">
    <property type="component" value="Unassembled WGS sequence"/>
</dbReference>
<name>Q09A80_STIAD</name>
<feature type="compositionally biased region" description="Polar residues" evidence="1">
    <location>
        <begin position="435"/>
        <end position="447"/>
    </location>
</feature>
<feature type="region of interest" description="Disordered" evidence="1">
    <location>
        <begin position="380"/>
        <end position="406"/>
    </location>
</feature>
<feature type="compositionally biased region" description="Basic and acidic residues" evidence="1">
    <location>
        <begin position="98"/>
        <end position="113"/>
    </location>
</feature>
<accession>Q09A80</accession>